<reference evidence="1" key="1">
    <citation type="journal article" date="2013" name="J. Plant Res.">
        <title>Effect of fungi and light on seed germination of three Opuntia species from semiarid lands of central Mexico.</title>
        <authorList>
            <person name="Delgado-Sanchez P."/>
            <person name="Jimenez-Bremont J.F."/>
            <person name="Guerrero-Gonzalez Mde L."/>
            <person name="Flores J."/>
        </authorList>
    </citation>
    <scope>NUCLEOTIDE SEQUENCE</scope>
    <source>
        <tissue evidence="1">Cladode</tissue>
    </source>
</reference>
<reference evidence="1" key="2">
    <citation type="submission" date="2020-07" db="EMBL/GenBank/DDBJ databases">
        <authorList>
            <person name="Vera ALvarez R."/>
            <person name="Arias-Moreno D.M."/>
            <person name="Jimenez-Jacinto V."/>
            <person name="Jimenez-Bremont J.F."/>
            <person name="Swaminathan K."/>
            <person name="Moose S.P."/>
            <person name="Guerrero-Gonzalez M.L."/>
            <person name="Marino-Ramirez L."/>
            <person name="Landsman D."/>
            <person name="Rodriguez-Kessler M."/>
            <person name="Delgado-Sanchez P."/>
        </authorList>
    </citation>
    <scope>NUCLEOTIDE SEQUENCE</scope>
    <source>
        <tissue evidence="1">Cladode</tissue>
    </source>
</reference>
<proteinExistence type="predicted"/>
<sequence>MSPCFPQVSSQSRSSDQLHRFRRSLCPCLLKYQDWMMTGQVPPWQLPSSYLLMSPCFPQVSSQSRSSDQLHRFRRSLCPCLLKYQDWMMTGQVPPWQLPSSYLLMSPCFPQVSSQS</sequence>
<dbReference type="EMBL" id="GISG01086718">
    <property type="protein sequence ID" value="MBA4633398.1"/>
    <property type="molecule type" value="Transcribed_RNA"/>
</dbReference>
<name>A0A7C8Z3C3_OPUST</name>
<organism evidence="1">
    <name type="scientific">Opuntia streptacantha</name>
    <name type="common">Prickly pear cactus</name>
    <name type="synonym">Opuntia cardona</name>
    <dbReference type="NCBI Taxonomy" id="393608"/>
    <lineage>
        <taxon>Eukaryota</taxon>
        <taxon>Viridiplantae</taxon>
        <taxon>Streptophyta</taxon>
        <taxon>Embryophyta</taxon>
        <taxon>Tracheophyta</taxon>
        <taxon>Spermatophyta</taxon>
        <taxon>Magnoliopsida</taxon>
        <taxon>eudicotyledons</taxon>
        <taxon>Gunneridae</taxon>
        <taxon>Pentapetalae</taxon>
        <taxon>Caryophyllales</taxon>
        <taxon>Cactineae</taxon>
        <taxon>Cactaceae</taxon>
        <taxon>Opuntioideae</taxon>
        <taxon>Opuntia</taxon>
    </lineage>
</organism>
<evidence type="ECO:0000313" key="1">
    <source>
        <dbReference type="EMBL" id="MBA4633398.1"/>
    </source>
</evidence>
<protein>
    <submittedName>
        <fullName evidence="1">Uncharacterized protein</fullName>
    </submittedName>
</protein>
<accession>A0A7C8Z3C3</accession>
<dbReference type="AlphaFoldDB" id="A0A7C8Z3C3"/>